<evidence type="ECO:0000256" key="6">
    <source>
        <dbReference type="ARBA" id="ARBA00022697"/>
    </source>
</evidence>
<dbReference type="GO" id="GO:0030170">
    <property type="term" value="F:pyridoxal phosphate binding"/>
    <property type="evidence" value="ECO:0007669"/>
    <property type="project" value="InterPro"/>
</dbReference>
<evidence type="ECO:0000313" key="13">
    <source>
        <dbReference type="EMBL" id="CDI55211.1"/>
    </source>
</evidence>
<comment type="similarity">
    <text evidence="3">Belongs to the threonine synthase family.</text>
</comment>
<proteinExistence type="inferred from homology"/>
<evidence type="ECO:0000259" key="12">
    <source>
        <dbReference type="Pfam" id="PF14821"/>
    </source>
</evidence>
<name>A0A077R7Q5_9BASI</name>
<feature type="region of interest" description="Disordered" evidence="10">
    <location>
        <begin position="318"/>
        <end position="342"/>
    </location>
</feature>
<evidence type="ECO:0000256" key="8">
    <source>
        <dbReference type="ARBA" id="ARBA00023239"/>
    </source>
</evidence>
<evidence type="ECO:0000256" key="2">
    <source>
        <dbReference type="ARBA" id="ARBA00004979"/>
    </source>
</evidence>
<keyword evidence="8 13" id="KW-0456">Lyase</keyword>
<dbReference type="GO" id="GO:0009088">
    <property type="term" value="P:threonine biosynthetic process"/>
    <property type="evidence" value="ECO:0007669"/>
    <property type="project" value="UniProtKB-UniPathway"/>
</dbReference>
<dbReference type="InterPro" id="IPR004450">
    <property type="entry name" value="Thr_synthase-like"/>
</dbReference>
<evidence type="ECO:0000256" key="5">
    <source>
        <dbReference type="ARBA" id="ARBA00022605"/>
    </source>
</evidence>
<dbReference type="CDD" id="cd01560">
    <property type="entry name" value="Thr-synth_2"/>
    <property type="match status" value="1"/>
</dbReference>
<keyword evidence="6" id="KW-0791">Threonine biosynthesis</keyword>
<feature type="modified residue" description="N6-(pyridoxal phosphate)lysine" evidence="9">
    <location>
        <position position="117"/>
    </location>
</feature>
<dbReference type="EMBL" id="HG529642">
    <property type="protein sequence ID" value="CDI55211.1"/>
    <property type="molecule type" value="Genomic_DNA"/>
</dbReference>
<feature type="domain" description="Tryptophan synthase beta chain-like PALP" evidence="11">
    <location>
        <begin position="93"/>
        <end position="323"/>
    </location>
</feature>
<dbReference type="Pfam" id="PF14821">
    <property type="entry name" value="Thr_synth_N"/>
    <property type="match status" value="1"/>
</dbReference>
<dbReference type="InterPro" id="IPR036052">
    <property type="entry name" value="TrpB-like_PALP_sf"/>
</dbReference>
<evidence type="ECO:0000256" key="9">
    <source>
        <dbReference type="PIRSR" id="PIRSR604450-51"/>
    </source>
</evidence>
<reference evidence="13" key="1">
    <citation type="journal article" date="2014" name="Genome Biol. Evol.">
        <title>Gene Loss Rather Than Gene Gain Is Associated with a Host Jump from Monocots to Dicots in the Smut Fungus Melanopsichium pennsylvanicum.</title>
        <authorList>
            <person name="Sharma R."/>
            <person name="Mishra B."/>
            <person name="Runge F."/>
            <person name="Thines M."/>
        </authorList>
    </citation>
    <scope>NUCLEOTIDE SEQUENCE</scope>
    <source>
        <strain evidence="13">4</strain>
    </source>
</reference>
<accession>A0A077R7Q5</accession>
<evidence type="ECO:0000256" key="10">
    <source>
        <dbReference type="SAM" id="MobiDB-lite"/>
    </source>
</evidence>
<dbReference type="AlphaFoldDB" id="A0A077R7Q5"/>
<dbReference type="InterPro" id="IPR037158">
    <property type="entry name" value="Thr_synth_N_sf"/>
</dbReference>
<feature type="compositionally biased region" description="Polar residues" evidence="10">
    <location>
        <begin position="318"/>
        <end position="329"/>
    </location>
</feature>
<dbReference type="InterPro" id="IPR000634">
    <property type="entry name" value="Ser/Thr_deHydtase_PyrdxlP-BS"/>
</dbReference>
<sequence length="564" mass="61867">MKYLSTRGGTERLTFEDAVLTGLAPNGGLYIPSTIPSLPSNWETEWANLSFSELSHRVLSLYIPNDPSQGGIPSDDLQKVINKSYSTFRHKDTTPLVRLDESEWCLELWHGPTFAFKDVALQLLGNLFEYFLQRRNAGKPQNEREKLTIVGATSGDTGSAAIQGVRSKDDISIFILFPDGRVSPIQEAQMTTVLDDNVHNVSVQGTFDDCQDVVKALFSDAEFNRKHRLGAVNSINWARILAQIVYYFSAYFSWKKQFGNAASEALEFVVPTGNFGDILAGYYAKKMGLTIKRLVVATNENDILQRFWATGRYEKNGATSNTGAPQTEVAQGSSDGAQQAQGGVRATLSPAMDILVSSNFERLLWYIAYESQQSLSNTGSDLEKEEAAGKQLATWMESLKSTGSMQVSQSQLEIARRDFAAERVSDGEIRETVLQYFTRSPTAAYPAGSYLVDPHTAVGFKAAHNVLAKDNVVKPHQIVLSTAHPAKFAEAVTSSLEKAGAEFDFERDVLPKEMVGLLEKERRVIKVKPEGKPGVEGLVTAVKGVVEKQADVVKARAGANTASV</sequence>
<dbReference type="NCBIfam" id="TIGR00260">
    <property type="entry name" value="thrC"/>
    <property type="match status" value="1"/>
</dbReference>
<dbReference type="InterPro" id="IPR029144">
    <property type="entry name" value="Thr_synth_N"/>
</dbReference>
<dbReference type="Gene3D" id="3.90.1380.10">
    <property type="entry name" value="Threonine synthase, N-terminal domain"/>
    <property type="match status" value="1"/>
</dbReference>
<dbReference type="PANTHER" id="PTHR42690:SF1">
    <property type="entry name" value="THREONINE SYNTHASE-LIKE 2"/>
    <property type="match status" value="1"/>
</dbReference>
<feature type="domain" description="Threonine synthase N-terminal" evidence="12">
    <location>
        <begin position="2"/>
        <end position="85"/>
    </location>
</feature>
<dbReference type="UniPathway" id="UPA00050">
    <property type="reaction ID" value="UER00065"/>
</dbReference>
<dbReference type="Gene3D" id="3.40.50.1100">
    <property type="match status" value="2"/>
</dbReference>
<keyword evidence="5" id="KW-0028">Amino-acid biosynthesis</keyword>
<dbReference type="FunFam" id="3.40.50.1100:FF:000024">
    <property type="entry name" value="Probable threonine synthase"/>
    <property type="match status" value="1"/>
</dbReference>
<dbReference type="FunFam" id="3.90.1380.10:FF:000003">
    <property type="entry name" value="THR4p Threonine synthase"/>
    <property type="match status" value="1"/>
</dbReference>
<dbReference type="Pfam" id="PF00291">
    <property type="entry name" value="PALP"/>
    <property type="match status" value="1"/>
</dbReference>
<evidence type="ECO:0000256" key="1">
    <source>
        <dbReference type="ARBA" id="ARBA00001933"/>
    </source>
</evidence>
<dbReference type="SUPFAM" id="SSF53686">
    <property type="entry name" value="Tryptophan synthase beta subunit-like PLP-dependent enzymes"/>
    <property type="match status" value="1"/>
</dbReference>
<protein>
    <recommendedName>
        <fullName evidence="4">threonine synthase</fullName>
        <ecNumber evidence="4">4.2.3.1</ecNumber>
    </recommendedName>
</protein>
<evidence type="ECO:0000256" key="3">
    <source>
        <dbReference type="ARBA" id="ARBA00005517"/>
    </source>
</evidence>
<evidence type="ECO:0000256" key="4">
    <source>
        <dbReference type="ARBA" id="ARBA00013028"/>
    </source>
</evidence>
<dbReference type="GO" id="GO:0004795">
    <property type="term" value="F:threonine synthase activity"/>
    <property type="evidence" value="ECO:0007669"/>
    <property type="project" value="UniProtKB-EC"/>
</dbReference>
<dbReference type="PANTHER" id="PTHR42690">
    <property type="entry name" value="THREONINE SYNTHASE FAMILY MEMBER"/>
    <property type="match status" value="1"/>
</dbReference>
<keyword evidence="7 9" id="KW-0663">Pyridoxal phosphate</keyword>
<dbReference type="InterPro" id="IPR051166">
    <property type="entry name" value="Threonine_Synthase"/>
</dbReference>
<dbReference type="PROSITE" id="PS00165">
    <property type="entry name" value="DEHYDRATASE_SER_THR"/>
    <property type="match status" value="1"/>
</dbReference>
<dbReference type="Pfam" id="PF24857">
    <property type="entry name" value="THR4_C"/>
    <property type="match status" value="1"/>
</dbReference>
<dbReference type="InterPro" id="IPR001926">
    <property type="entry name" value="TrpB-like_PALP"/>
</dbReference>
<comment type="pathway">
    <text evidence="2">Amino-acid biosynthesis; L-threonine biosynthesis; L-threonine from L-aspartate: step 5/5.</text>
</comment>
<feature type="compositionally biased region" description="Low complexity" evidence="10">
    <location>
        <begin position="330"/>
        <end position="342"/>
    </location>
</feature>
<evidence type="ECO:0000256" key="7">
    <source>
        <dbReference type="ARBA" id="ARBA00022898"/>
    </source>
</evidence>
<evidence type="ECO:0000259" key="11">
    <source>
        <dbReference type="Pfam" id="PF00291"/>
    </source>
</evidence>
<comment type="cofactor">
    <cofactor evidence="1 9">
        <name>pyridoxal 5'-phosphate</name>
        <dbReference type="ChEBI" id="CHEBI:597326"/>
    </cofactor>
</comment>
<organism evidence="13">
    <name type="scientific">Melanopsichium pennsylvanicum 4</name>
    <dbReference type="NCBI Taxonomy" id="1398559"/>
    <lineage>
        <taxon>Eukaryota</taxon>
        <taxon>Fungi</taxon>
        <taxon>Dikarya</taxon>
        <taxon>Basidiomycota</taxon>
        <taxon>Ustilaginomycotina</taxon>
        <taxon>Ustilaginomycetes</taxon>
        <taxon>Ustilaginales</taxon>
        <taxon>Ustilaginaceae</taxon>
        <taxon>Melanopsichium</taxon>
    </lineage>
</organism>
<dbReference type="EC" id="4.2.3.1" evidence="4"/>